<dbReference type="AlphaFoldDB" id="A0A9P6E2N6"/>
<evidence type="ECO:0000256" key="5">
    <source>
        <dbReference type="ARBA" id="ARBA00022737"/>
    </source>
</evidence>
<dbReference type="PANTHER" id="PTHR11685">
    <property type="entry name" value="RBR FAMILY RING FINGER AND IBR DOMAIN-CONTAINING"/>
    <property type="match status" value="1"/>
</dbReference>
<feature type="domain" description="RING-type" evidence="10">
    <location>
        <begin position="409"/>
        <end position="447"/>
    </location>
</feature>
<dbReference type="SUPFAM" id="SSF57850">
    <property type="entry name" value="RING/U-box"/>
    <property type="match status" value="2"/>
</dbReference>
<dbReference type="InterPro" id="IPR013083">
    <property type="entry name" value="Znf_RING/FYVE/PHD"/>
</dbReference>
<comment type="catalytic activity">
    <reaction evidence="1">
        <text>[E2 ubiquitin-conjugating enzyme]-S-ubiquitinyl-L-cysteine + [acceptor protein]-L-lysine = [E2 ubiquitin-conjugating enzyme]-L-cysteine + [acceptor protein]-N(6)-ubiquitinyl-L-lysine.</text>
        <dbReference type="EC" id="2.3.2.31"/>
    </reaction>
</comment>
<dbReference type="PROSITE" id="PS50089">
    <property type="entry name" value="ZF_RING_2"/>
    <property type="match status" value="1"/>
</dbReference>
<comment type="caution">
    <text evidence="12">The sequence shown here is derived from an EMBL/GenBank/DDBJ whole genome shotgun (WGS) entry which is preliminary data.</text>
</comment>
<evidence type="ECO:0000313" key="13">
    <source>
        <dbReference type="Proteomes" id="UP000886523"/>
    </source>
</evidence>
<dbReference type="GO" id="GO:0008270">
    <property type="term" value="F:zinc ion binding"/>
    <property type="evidence" value="ECO:0007669"/>
    <property type="project" value="UniProtKB-KW"/>
</dbReference>
<gene>
    <name evidence="12" type="ORF">BS47DRAFT_1335722</name>
</gene>
<evidence type="ECO:0000256" key="6">
    <source>
        <dbReference type="ARBA" id="ARBA00022771"/>
    </source>
</evidence>
<dbReference type="EMBL" id="MU128911">
    <property type="protein sequence ID" value="KAF9520555.1"/>
    <property type="molecule type" value="Genomic_DNA"/>
</dbReference>
<accession>A0A9P6E2N6</accession>
<evidence type="ECO:0000256" key="4">
    <source>
        <dbReference type="ARBA" id="ARBA00022723"/>
    </source>
</evidence>
<dbReference type="Pfam" id="PF22191">
    <property type="entry name" value="IBR_1"/>
    <property type="match status" value="1"/>
</dbReference>
<keyword evidence="6 9" id="KW-0863">Zinc-finger</keyword>
<name>A0A9P6E2N6_9AGAM</name>
<keyword evidence="7" id="KW-0833">Ubl conjugation pathway</keyword>
<dbReference type="InterPro" id="IPR031127">
    <property type="entry name" value="E3_UB_ligase_RBR"/>
</dbReference>
<keyword evidence="4" id="KW-0479">Metal-binding</keyword>
<dbReference type="CDD" id="cd22585">
    <property type="entry name" value="Rcat_RBR_DEAH12-like"/>
    <property type="match status" value="1"/>
</dbReference>
<evidence type="ECO:0000256" key="2">
    <source>
        <dbReference type="ARBA" id="ARBA00012251"/>
    </source>
</evidence>
<dbReference type="InterPro" id="IPR035979">
    <property type="entry name" value="RBD_domain_sf"/>
</dbReference>
<evidence type="ECO:0000256" key="9">
    <source>
        <dbReference type="PROSITE-ProRule" id="PRU00175"/>
    </source>
</evidence>
<dbReference type="PROSITE" id="PS51873">
    <property type="entry name" value="TRIAD"/>
    <property type="match status" value="1"/>
</dbReference>
<evidence type="ECO:0000256" key="7">
    <source>
        <dbReference type="ARBA" id="ARBA00022786"/>
    </source>
</evidence>
<dbReference type="CDD" id="cd20335">
    <property type="entry name" value="BRcat_RBR"/>
    <property type="match status" value="1"/>
</dbReference>
<evidence type="ECO:0000313" key="12">
    <source>
        <dbReference type="EMBL" id="KAF9520555.1"/>
    </source>
</evidence>
<keyword evidence="8" id="KW-0862">Zinc</keyword>
<dbReference type="GO" id="GO:0061630">
    <property type="term" value="F:ubiquitin protein ligase activity"/>
    <property type="evidence" value="ECO:0007669"/>
    <property type="project" value="UniProtKB-EC"/>
</dbReference>
<dbReference type="Pfam" id="PF01485">
    <property type="entry name" value="IBR"/>
    <property type="match status" value="1"/>
</dbReference>
<dbReference type="SUPFAM" id="SSF54928">
    <property type="entry name" value="RNA-binding domain, RBD"/>
    <property type="match status" value="1"/>
</dbReference>
<dbReference type="InterPro" id="IPR013087">
    <property type="entry name" value="Znf_C2H2_type"/>
</dbReference>
<dbReference type="GO" id="GO:0003676">
    <property type="term" value="F:nucleic acid binding"/>
    <property type="evidence" value="ECO:0007669"/>
    <property type="project" value="InterPro"/>
</dbReference>
<organism evidence="12 13">
    <name type="scientific">Hydnum rufescens UP504</name>
    <dbReference type="NCBI Taxonomy" id="1448309"/>
    <lineage>
        <taxon>Eukaryota</taxon>
        <taxon>Fungi</taxon>
        <taxon>Dikarya</taxon>
        <taxon>Basidiomycota</taxon>
        <taxon>Agaricomycotina</taxon>
        <taxon>Agaricomycetes</taxon>
        <taxon>Cantharellales</taxon>
        <taxon>Hydnaceae</taxon>
        <taxon>Hydnum</taxon>
    </lineage>
</organism>
<dbReference type="Proteomes" id="UP000886523">
    <property type="component" value="Unassembled WGS sequence"/>
</dbReference>
<dbReference type="InterPro" id="IPR002867">
    <property type="entry name" value="IBR_dom"/>
</dbReference>
<dbReference type="InterPro" id="IPR044066">
    <property type="entry name" value="TRIAD_supradom"/>
</dbReference>
<evidence type="ECO:0000259" key="10">
    <source>
        <dbReference type="PROSITE" id="PS50089"/>
    </source>
</evidence>
<dbReference type="PROSITE" id="PS00518">
    <property type="entry name" value="ZF_RING_1"/>
    <property type="match status" value="1"/>
</dbReference>
<dbReference type="Gene3D" id="1.20.120.1750">
    <property type="match status" value="1"/>
</dbReference>
<proteinExistence type="predicted"/>
<dbReference type="PROSITE" id="PS00028">
    <property type="entry name" value="ZINC_FINGER_C2H2_1"/>
    <property type="match status" value="1"/>
</dbReference>
<reference evidence="12" key="1">
    <citation type="journal article" date="2020" name="Nat. Commun.">
        <title>Large-scale genome sequencing of mycorrhizal fungi provides insights into the early evolution of symbiotic traits.</title>
        <authorList>
            <person name="Miyauchi S."/>
            <person name="Kiss E."/>
            <person name="Kuo A."/>
            <person name="Drula E."/>
            <person name="Kohler A."/>
            <person name="Sanchez-Garcia M."/>
            <person name="Morin E."/>
            <person name="Andreopoulos B."/>
            <person name="Barry K.W."/>
            <person name="Bonito G."/>
            <person name="Buee M."/>
            <person name="Carver A."/>
            <person name="Chen C."/>
            <person name="Cichocki N."/>
            <person name="Clum A."/>
            <person name="Culley D."/>
            <person name="Crous P.W."/>
            <person name="Fauchery L."/>
            <person name="Girlanda M."/>
            <person name="Hayes R.D."/>
            <person name="Keri Z."/>
            <person name="LaButti K."/>
            <person name="Lipzen A."/>
            <person name="Lombard V."/>
            <person name="Magnuson J."/>
            <person name="Maillard F."/>
            <person name="Murat C."/>
            <person name="Nolan M."/>
            <person name="Ohm R.A."/>
            <person name="Pangilinan J."/>
            <person name="Pereira M.F."/>
            <person name="Perotto S."/>
            <person name="Peter M."/>
            <person name="Pfister S."/>
            <person name="Riley R."/>
            <person name="Sitrit Y."/>
            <person name="Stielow J.B."/>
            <person name="Szollosi G."/>
            <person name="Zifcakova L."/>
            <person name="Stursova M."/>
            <person name="Spatafora J.W."/>
            <person name="Tedersoo L."/>
            <person name="Vaario L.M."/>
            <person name="Yamada A."/>
            <person name="Yan M."/>
            <person name="Wang P."/>
            <person name="Xu J."/>
            <person name="Bruns T."/>
            <person name="Baldrian P."/>
            <person name="Vilgalys R."/>
            <person name="Dunand C."/>
            <person name="Henrissat B."/>
            <person name="Grigoriev I.V."/>
            <person name="Hibbett D."/>
            <person name="Nagy L.G."/>
            <person name="Martin F.M."/>
        </authorList>
    </citation>
    <scope>NUCLEOTIDE SEQUENCE</scope>
    <source>
        <strain evidence="12">UP504</strain>
    </source>
</reference>
<evidence type="ECO:0000259" key="11">
    <source>
        <dbReference type="PROSITE" id="PS51873"/>
    </source>
</evidence>
<dbReference type="EC" id="2.3.2.31" evidence="2"/>
<keyword evidence="13" id="KW-1185">Reference proteome</keyword>
<protein>
    <recommendedName>
        <fullName evidence="2">RBR-type E3 ubiquitin transferase</fullName>
        <ecNumber evidence="2">2.3.2.31</ecNumber>
    </recommendedName>
</protein>
<evidence type="ECO:0000256" key="3">
    <source>
        <dbReference type="ARBA" id="ARBA00022679"/>
    </source>
</evidence>
<dbReference type="SMART" id="SM00647">
    <property type="entry name" value="IBR"/>
    <property type="match status" value="2"/>
</dbReference>
<evidence type="ECO:0000256" key="8">
    <source>
        <dbReference type="ARBA" id="ARBA00022833"/>
    </source>
</evidence>
<dbReference type="OrthoDB" id="10009520at2759"/>
<dbReference type="InterPro" id="IPR001841">
    <property type="entry name" value="Znf_RING"/>
</dbReference>
<keyword evidence="3" id="KW-0808">Transferase</keyword>
<feature type="domain" description="RING-type" evidence="11">
    <location>
        <begin position="405"/>
        <end position="611"/>
    </location>
</feature>
<dbReference type="GO" id="GO:0016567">
    <property type="term" value="P:protein ubiquitination"/>
    <property type="evidence" value="ECO:0007669"/>
    <property type="project" value="InterPro"/>
</dbReference>
<dbReference type="Gene3D" id="3.30.40.10">
    <property type="entry name" value="Zinc/RING finger domain, C3HC4 (zinc finger)"/>
    <property type="match status" value="1"/>
</dbReference>
<dbReference type="InterPro" id="IPR017907">
    <property type="entry name" value="Znf_RING_CS"/>
</dbReference>
<sequence>MTTLDQSTYRGRTLTARLEPRASDGEMGVLRDTTVKVTWFAPSSIAFAHYPSIKRAKEASRRRNGESFLGRKISAQMQPPSIRQTESFTVIITGLSPDINEQHLRRFMACDTVTIRPPRFDAATGVRRLKATLDVNDGCLESFDVQDHAPGDVKMKGLARYSSVGDAKDAVLLNGEKMDYLNGSVVWLSHLQSVKFAMPRRQYVALEPQITTLQRGVNAGDKELRWTVFDRASDGTPAPIVTVRIAGDDIPSLGKMKVKMETLLFGDVIRVDDENIWDDHLLSVEGHSAIADLAESVGAYARCDSVRHHLALYGSGIACAAARTLILAEVSRMQTRRHVIELGPEIFSRLVRTGLAQLRTQYGADRIGLDLVHRHLIVRVDHPSQLAAIRTFLPQMERLVASSDSSVECPVCTCDVSDAVILSCNHQYCGSCLDLLLESSSTFPVVCLAENCNTPIPIPVFKTRLTLPKVDALLDKAGKAYINEHPNEFKFCPSPDCVHVYRPGPEGSAIQCKGCLAHICPACHVVAHAGLTCAERRLESDPAERAYRRWKIENQVKPCPHCGVDIQKSAGCNHMTCSACKTHMCWVCMATFPDGRSVYDHMRKSHGGFGV</sequence>
<evidence type="ECO:0000256" key="1">
    <source>
        <dbReference type="ARBA" id="ARBA00001798"/>
    </source>
</evidence>
<keyword evidence="5" id="KW-0677">Repeat</keyword>